<feature type="compositionally biased region" description="Polar residues" evidence="1">
    <location>
        <begin position="278"/>
        <end position="290"/>
    </location>
</feature>
<feature type="domain" description="DUF4806" evidence="2">
    <location>
        <begin position="425"/>
        <end position="508"/>
    </location>
</feature>
<dbReference type="PANTHER" id="PTHR34153">
    <property type="entry name" value="SI:CH211-262H13.3-RELATED-RELATED"/>
    <property type="match status" value="1"/>
</dbReference>
<dbReference type="InterPro" id="IPR032071">
    <property type="entry name" value="DUF4806"/>
</dbReference>
<dbReference type="EMBL" id="CAJVCH010559941">
    <property type="protein sequence ID" value="CAG7831313.1"/>
    <property type="molecule type" value="Genomic_DNA"/>
</dbReference>
<organism evidence="3 4">
    <name type="scientific">Allacma fusca</name>
    <dbReference type="NCBI Taxonomy" id="39272"/>
    <lineage>
        <taxon>Eukaryota</taxon>
        <taxon>Metazoa</taxon>
        <taxon>Ecdysozoa</taxon>
        <taxon>Arthropoda</taxon>
        <taxon>Hexapoda</taxon>
        <taxon>Collembola</taxon>
        <taxon>Symphypleona</taxon>
        <taxon>Sminthuridae</taxon>
        <taxon>Allacma</taxon>
    </lineage>
</organism>
<keyword evidence="4" id="KW-1185">Reference proteome</keyword>
<feature type="compositionally biased region" description="Polar residues" evidence="1">
    <location>
        <begin position="58"/>
        <end position="68"/>
    </location>
</feature>
<evidence type="ECO:0000256" key="1">
    <source>
        <dbReference type="SAM" id="MobiDB-lite"/>
    </source>
</evidence>
<feature type="region of interest" description="Disordered" evidence="1">
    <location>
        <begin position="238"/>
        <end position="290"/>
    </location>
</feature>
<dbReference type="AlphaFoldDB" id="A0A8J2PI88"/>
<proteinExistence type="predicted"/>
<feature type="region of interest" description="Disordered" evidence="1">
    <location>
        <begin position="39"/>
        <end position="85"/>
    </location>
</feature>
<evidence type="ECO:0000313" key="3">
    <source>
        <dbReference type="EMBL" id="CAG7831313.1"/>
    </source>
</evidence>
<dbReference type="OrthoDB" id="7554310at2759"/>
<name>A0A8J2PI88_9HEXA</name>
<reference evidence="3" key="1">
    <citation type="submission" date="2021-06" db="EMBL/GenBank/DDBJ databases">
        <authorList>
            <person name="Hodson N. C."/>
            <person name="Mongue J. A."/>
            <person name="Jaron S. K."/>
        </authorList>
    </citation>
    <scope>NUCLEOTIDE SEQUENCE</scope>
</reference>
<protein>
    <recommendedName>
        <fullName evidence="2">DUF4806 domain-containing protein</fullName>
    </recommendedName>
</protein>
<dbReference type="PANTHER" id="PTHR34153:SF2">
    <property type="entry name" value="SI:CH211-262H13.3-RELATED"/>
    <property type="match status" value="1"/>
</dbReference>
<evidence type="ECO:0000313" key="4">
    <source>
        <dbReference type="Proteomes" id="UP000708208"/>
    </source>
</evidence>
<sequence>MLRKKSRHHRRIVAQTLRSFQIITGGSFQRQDDQAVLPSDAIPNNRWGTNDFEDNATEIPSRSPSAQNDRSDSFEDDEDQAFSGSKTNNLMANLRSWALTHNVTHCAVSDLLKVLNSSLSSTGLPNDARCLLKTPRYIQQREVCPGVYCHFPLTIRMFVVVEFSSRKGVREVEAVPESWLTDSNKNCYWPPPEKLTISQITVAIKSMQIPDKDKWPKYGVCKFWGPYESNLLARQKANRSEKVTDISSSGERGRGKRERTTNLPASSPKKIRKRKQLQDNLSSSESDTNNNTVWAGLKIPTLKRPTGIENNFGGIFNNPRSPNLIRSSGVRSRETSVELDDAIDTVPVPGRTYSQRLHSPVASCSTDRPQTSQNFVSISLETLQTLVQSVELIKVRQKHYGDLLEFLSSKLDHMPQGLPEKRTQAIKLPLRTMTELDELERAMTNDDIAAELYGLLFGIGGNSVGDTTRNCLAKLVSNNVAANLNWKGRGNKQGGIEKRGFGDFRICQTLSRSVFEFYKRKQSLTNIEKAIKDWLKQAPYRKNGGGLISEQQQETTENSDC</sequence>
<dbReference type="Proteomes" id="UP000708208">
    <property type="component" value="Unassembled WGS sequence"/>
</dbReference>
<dbReference type="Pfam" id="PF16064">
    <property type="entry name" value="DUF4806"/>
    <property type="match status" value="1"/>
</dbReference>
<comment type="caution">
    <text evidence="3">The sequence shown here is derived from an EMBL/GenBank/DDBJ whole genome shotgun (WGS) entry which is preliminary data.</text>
</comment>
<evidence type="ECO:0000259" key="2">
    <source>
        <dbReference type="Pfam" id="PF16064"/>
    </source>
</evidence>
<gene>
    <name evidence="3" type="ORF">AFUS01_LOCUS41061</name>
</gene>
<accession>A0A8J2PI88</accession>